<dbReference type="EMBL" id="JBBNAG010000009">
    <property type="protein sequence ID" value="KAK9105582.1"/>
    <property type="molecule type" value="Genomic_DNA"/>
</dbReference>
<keyword evidence="1" id="KW-0812">Transmembrane</keyword>
<accession>A0AAP0I0Y5</accession>
<proteinExistence type="predicted"/>
<dbReference type="Proteomes" id="UP001419268">
    <property type="component" value="Unassembled WGS sequence"/>
</dbReference>
<dbReference type="AlphaFoldDB" id="A0AAP0I0Y5"/>
<reference evidence="2 3" key="1">
    <citation type="submission" date="2024-01" db="EMBL/GenBank/DDBJ databases">
        <title>Genome assemblies of Stephania.</title>
        <authorList>
            <person name="Yang L."/>
        </authorList>
    </citation>
    <scope>NUCLEOTIDE SEQUENCE [LARGE SCALE GENOMIC DNA]</scope>
    <source>
        <strain evidence="2">JXDWG</strain>
        <tissue evidence="2">Leaf</tissue>
    </source>
</reference>
<keyword evidence="1" id="KW-1133">Transmembrane helix</keyword>
<evidence type="ECO:0000313" key="3">
    <source>
        <dbReference type="Proteomes" id="UP001419268"/>
    </source>
</evidence>
<keyword evidence="3" id="KW-1185">Reference proteome</keyword>
<name>A0AAP0I0Y5_9MAGN</name>
<evidence type="ECO:0000256" key="1">
    <source>
        <dbReference type="SAM" id="Phobius"/>
    </source>
</evidence>
<feature type="transmembrane region" description="Helical" evidence="1">
    <location>
        <begin position="83"/>
        <end position="101"/>
    </location>
</feature>
<sequence>MIERRVMSGRRIVRSVQALLAHGLLFLFTILLADFSPLWLFHLVVARGRFSVPAPLIPMCRALLPGDDESMNDEAIKETLPHFWIAISMVFFVAATIFMLLKLSALGWWSIDEGSREEQAQIYHSGVDGQVSRDNQSIARETKHGFTSSKDLDSWLSRHNLIEGHSRARHFESPLVHMPRKLGKRSVVRGELL</sequence>
<dbReference type="Pfam" id="PF10269">
    <property type="entry name" value="Tmemb_185A"/>
    <property type="match status" value="1"/>
</dbReference>
<comment type="caution">
    <text evidence="2">The sequence shown here is derived from an EMBL/GenBank/DDBJ whole genome shotgun (WGS) entry which is preliminary data.</text>
</comment>
<dbReference type="InterPro" id="IPR019396">
    <property type="entry name" value="TM_Fragile-X-F-assoc"/>
</dbReference>
<keyword evidence="1" id="KW-0472">Membrane</keyword>
<feature type="transmembrane region" description="Helical" evidence="1">
    <location>
        <begin position="12"/>
        <end position="33"/>
    </location>
</feature>
<gene>
    <name evidence="2" type="ORF">Scep_022426</name>
</gene>
<dbReference type="PANTHER" id="PTHR46859">
    <property type="entry name" value="TRANSMEMBRANE FRAGILE-X-F-ASSOCIATED PROTEIN"/>
    <property type="match status" value="1"/>
</dbReference>
<dbReference type="PANTHER" id="PTHR46859:SF6">
    <property type="entry name" value="TRANSMEMBRANE FRAGILE-X-F-ASSOCIATED PROTEIN"/>
    <property type="match status" value="1"/>
</dbReference>
<organism evidence="2 3">
    <name type="scientific">Stephania cephalantha</name>
    <dbReference type="NCBI Taxonomy" id="152367"/>
    <lineage>
        <taxon>Eukaryota</taxon>
        <taxon>Viridiplantae</taxon>
        <taxon>Streptophyta</taxon>
        <taxon>Embryophyta</taxon>
        <taxon>Tracheophyta</taxon>
        <taxon>Spermatophyta</taxon>
        <taxon>Magnoliopsida</taxon>
        <taxon>Ranunculales</taxon>
        <taxon>Menispermaceae</taxon>
        <taxon>Menispermoideae</taxon>
        <taxon>Cissampelideae</taxon>
        <taxon>Stephania</taxon>
    </lineage>
</organism>
<evidence type="ECO:0000313" key="2">
    <source>
        <dbReference type="EMBL" id="KAK9105582.1"/>
    </source>
</evidence>
<protein>
    <submittedName>
        <fullName evidence="2">Uncharacterized protein</fullName>
    </submittedName>
</protein>